<dbReference type="Proteomes" id="UP001299596">
    <property type="component" value="Unassembled WGS sequence"/>
</dbReference>
<dbReference type="RefSeq" id="WP_329780415.1">
    <property type="nucleotide sequence ID" value="NZ_JAYJJR010000016.1"/>
</dbReference>
<accession>A0ABU5XMI2</accession>
<proteinExistence type="predicted"/>
<evidence type="ECO:0000313" key="2">
    <source>
        <dbReference type="Proteomes" id="UP001299596"/>
    </source>
</evidence>
<keyword evidence="2" id="KW-1185">Reference proteome</keyword>
<organism evidence="1 2">
    <name type="scientific">[Mycobacterium] crassicus</name>
    <dbReference type="NCBI Taxonomy" id="2872309"/>
    <lineage>
        <taxon>Bacteria</taxon>
        <taxon>Bacillati</taxon>
        <taxon>Actinomycetota</taxon>
        <taxon>Actinomycetes</taxon>
        <taxon>Mycobacteriales</taxon>
        <taxon>Mycobacteriaceae</taxon>
        <taxon>Mycolicibacter</taxon>
    </lineage>
</organism>
<evidence type="ECO:0000313" key="1">
    <source>
        <dbReference type="EMBL" id="MEB3023416.1"/>
    </source>
</evidence>
<dbReference type="EMBL" id="JAYJJR010000016">
    <property type="protein sequence ID" value="MEB3023416.1"/>
    <property type="molecule type" value="Genomic_DNA"/>
</dbReference>
<sequence>MDEDERIRELSIQARLDYRGISEEELRISEPGWFETGSILPPSELGEAAVTFGDGH</sequence>
<name>A0ABU5XMI2_9MYCO</name>
<protein>
    <submittedName>
        <fullName evidence="1">Uncharacterized protein</fullName>
    </submittedName>
</protein>
<comment type="caution">
    <text evidence="1">The sequence shown here is derived from an EMBL/GenBank/DDBJ whole genome shotgun (WGS) entry which is preliminary data.</text>
</comment>
<gene>
    <name evidence="1" type="ORF">K6T79_20540</name>
</gene>
<reference evidence="1 2" key="1">
    <citation type="submission" date="2023-12" db="EMBL/GenBank/DDBJ databases">
        <title>Description of new species of Mycobacterium terrae complex isolated from sewage at the Sao Paulo Zoological Park Foundation in Brazil.</title>
        <authorList>
            <person name="Romagnoli C.L."/>
            <person name="Conceicao E.C."/>
            <person name="Machado E."/>
            <person name="Barreto L.B.P.F."/>
            <person name="Sharma A."/>
            <person name="Silva N.M."/>
            <person name="Marques L.E."/>
            <person name="Juliana M.A."/>
            <person name="Lourenco M.C.S."/>
            <person name="Digiampietri L.A."/>
            <person name="Suffys P.N."/>
            <person name="Viana-Niero C."/>
        </authorList>
    </citation>
    <scope>NUCLEOTIDE SEQUENCE [LARGE SCALE GENOMIC DNA]</scope>
    <source>
        <strain evidence="1 2">MYC098</strain>
    </source>
</reference>